<name>A0A2N5HNN2_9BACI</name>
<evidence type="ECO:0000313" key="2">
    <source>
        <dbReference type="Proteomes" id="UP000234950"/>
    </source>
</evidence>
<dbReference type="OrthoDB" id="2974077at2"/>
<dbReference type="Pfam" id="PF13076">
    <property type="entry name" value="Fur_reg_FbpA"/>
    <property type="match status" value="1"/>
</dbReference>
<dbReference type="AlphaFoldDB" id="A0A2N5HNN2"/>
<organism evidence="1 2">
    <name type="scientific">Neobacillus cucumis</name>
    <dbReference type="NCBI Taxonomy" id="1740721"/>
    <lineage>
        <taxon>Bacteria</taxon>
        <taxon>Bacillati</taxon>
        <taxon>Bacillota</taxon>
        <taxon>Bacilli</taxon>
        <taxon>Bacillales</taxon>
        <taxon>Bacillaceae</taxon>
        <taxon>Neobacillus</taxon>
    </lineage>
</organism>
<sequence>MSELLKEAIQEKRQILMDELLNSGVYKIKNRHLYEMTLSELEKEYFNLGMASPPIQHTYM</sequence>
<comment type="caution">
    <text evidence="1">The sequence shown here is derived from an EMBL/GenBank/DDBJ whole genome shotgun (WGS) entry which is preliminary data.</text>
</comment>
<gene>
    <name evidence="1" type="ORF">CVD27_05405</name>
</gene>
<proteinExistence type="predicted"/>
<dbReference type="EMBL" id="PGVE01000028">
    <property type="protein sequence ID" value="PLS07119.1"/>
    <property type="molecule type" value="Genomic_DNA"/>
</dbReference>
<accession>A0A2N5HNN2</accession>
<dbReference type="Proteomes" id="UP000234950">
    <property type="component" value="Unassembled WGS sequence"/>
</dbReference>
<dbReference type="InterPro" id="IPR025072">
    <property type="entry name" value="Fur_reg_FbpA"/>
</dbReference>
<keyword evidence="2" id="KW-1185">Reference proteome</keyword>
<dbReference type="RefSeq" id="WP_101646860.1">
    <property type="nucleotide sequence ID" value="NZ_PGVE01000028.1"/>
</dbReference>
<evidence type="ECO:0000313" key="1">
    <source>
        <dbReference type="EMBL" id="PLS07119.1"/>
    </source>
</evidence>
<reference evidence="1 2" key="1">
    <citation type="submission" date="2017-11" db="EMBL/GenBank/DDBJ databases">
        <title>Comparitive Functional Genomics of Dry Heat Resistant strains isolated from the Viking Spacecraft.</title>
        <authorList>
            <person name="Seuylemezian A."/>
            <person name="Cooper K."/>
            <person name="Vaishampayan P."/>
        </authorList>
    </citation>
    <scope>NUCLEOTIDE SEQUENCE [LARGE SCALE GENOMIC DNA]</scope>
    <source>
        <strain evidence="1 2">V32-6</strain>
    </source>
</reference>
<protein>
    <submittedName>
        <fullName evidence="1">Fur-regulated basic protein FbpA</fullName>
    </submittedName>
</protein>